<dbReference type="EMBL" id="BRXW01000543">
    <property type="protein sequence ID" value="GMH64513.1"/>
    <property type="molecule type" value="Genomic_DNA"/>
</dbReference>
<evidence type="ECO:0000313" key="3">
    <source>
        <dbReference type="Proteomes" id="UP001165122"/>
    </source>
</evidence>
<evidence type="ECO:0008006" key="4">
    <source>
        <dbReference type="Google" id="ProtNLM"/>
    </source>
</evidence>
<comment type="caution">
    <text evidence="2">The sequence shown here is derived from an EMBL/GenBank/DDBJ whole genome shotgun (WGS) entry which is preliminary data.</text>
</comment>
<dbReference type="Gene3D" id="1.20.1270.60">
    <property type="entry name" value="Arfaptin homology (AH) domain/BAR domain"/>
    <property type="match status" value="1"/>
</dbReference>
<feature type="region of interest" description="Disordered" evidence="1">
    <location>
        <begin position="1"/>
        <end position="47"/>
    </location>
</feature>
<sequence>MSDPTPRSEATTLDSPTANPPPAPAPAPAPSPAPAPAPAPTPSTAASAKHVVAIDQLSAKHQTLKKYEEGRRAKNKKHFDSNNLYWKSFRGLLNDAVLETDRALEIVEARAIIDRHYAESLEAIGMGNVDETNAPITSLSGNKGKQKQKKRQAADKEAGAARRGSLRMNAEGLLESRAASELGMLQQLIMTHGDCAARYNENVAVITNEIMPDLQNLVMTLSEEVGNITAYGDAIMLELEAAELKVQGAYDTYATAAAAGLAGGGGGGEGEGEESKEKAADELVENSVCVWVDEMKYTLSVVLLQRVWKAANEKLGELFNRMKNLEFDRRVKMQELMILFMQRQEQLWVALPAIQGPCLKGLTEKTVERGQVDEDIGAAIRTGAQNIQMSQVTAKMAEEGFKLDGEGGEEARARGSSTVTVDELDSPLKSALLGKAKVVEKRKEGMMGGWKPVLALVTADNFLHIFDIPTTAKVQSGSAPEVAFNSLIPSVDIPDVTDVEALVKKGKALPSNPGEIVRDWHNLMHPDVSVNLPNTKIAFLPKSSDSAFEIEETVKNHGASAMFSKTSKRKLVLRAVSQEEAVDWIVTLKAQR</sequence>
<dbReference type="InterPro" id="IPR027267">
    <property type="entry name" value="AH/BAR_dom_sf"/>
</dbReference>
<dbReference type="Gene3D" id="2.30.29.30">
    <property type="entry name" value="Pleckstrin-homology domain (PH domain)/Phosphotyrosine-binding domain (PTB)"/>
    <property type="match status" value="1"/>
</dbReference>
<keyword evidence="3" id="KW-1185">Reference proteome</keyword>
<protein>
    <recommendedName>
        <fullName evidence="4">PH domain-containing protein</fullName>
    </recommendedName>
</protein>
<organism evidence="2 3">
    <name type="scientific">Triparma laevis f. longispina</name>
    <dbReference type="NCBI Taxonomy" id="1714387"/>
    <lineage>
        <taxon>Eukaryota</taxon>
        <taxon>Sar</taxon>
        <taxon>Stramenopiles</taxon>
        <taxon>Ochrophyta</taxon>
        <taxon>Bolidophyceae</taxon>
        <taxon>Parmales</taxon>
        <taxon>Triparmaceae</taxon>
        <taxon>Triparma</taxon>
    </lineage>
</organism>
<proteinExistence type="predicted"/>
<dbReference type="AlphaFoldDB" id="A0A9W7E6N4"/>
<accession>A0A9W7E6N4</accession>
<name>A0A9W7E6N4_9STRA</name>
<dbReference type="SUPFAM" id="SSF103657">
    <property type="entry name" value="BAR/IMD domain-like"/>
    <property type="match status" value="1"/>
</dbReference>
<gene>
    <name evidence="2" type="ORF">TrLO_g13460</name>
</gene>
<dbReference type="Proteomes" id="UP001165122">
    <property type="component" value="Unassembled WGS sequence"/>
</dbReference>
<reference evidence="3" key="1">
    <citation type="journal article" date="2023" name="Commun. Biol.">
        <title>Genome analysis of Parmales, the sister group of diatoms, reveals the evolutionary specialization of diatoms from phago-mixotrophs to photoautotrophs.</title>
        <authorList>
            <person name="Ban H."/>
            <person name="Sato S."/>
            <person name="Yoshikawa S."/>
            <person name="Yamada K."/>
            <person name="Nakamura Y."/>
            <person name="Ichinomiya M."/>
            <person name="Sato N."/>
            <person name="Blanc-Mathieu R."/>
            <person name="Endo H."/>
            <person name="Kuwata A."/>
            <person name="Ogata H."/>
        </authorList>
    </citation>
    <scope>NUCLEOTIDE SEQUENCE [LARGE SCALE GENOMIC DNA]</scope>
    <source>
        <strain evidence="3">NIES 3700</strain>
    </source>
</reference>
<evidence type="ECO:0000313" key="2">
    <source>
        <dbReference type="EMBL" id="GMH64513.1"/>
    </source>
</evidence>
<evidence type="ECO:0000256" key="1">
    <source>
        <dbReference type="SAM" id="MobiDB-lite"/>
    </source>
</evidence>
<dbReference type="OrthoDB" id="195725at2759"/>
<dbReference type="InterPro" id="IPR011993">
    <property type="entry name" value="PH-like_dom_sf"/>
</dbReference>
<feature type="compositionally biased region" description="Pro residues" evidence="1">
    <location>
        <begin position="18"/>
        <end position="41"/>
    </location>
</feature>
<feature type="region of interest" description="Disordered" evidence="1">
    <location>
        <begin position="135"/>
        <end position="162"/>
    </location>
</feature>